<organism evidence="1 2">
    <name type="scientific">Theobroma cacao</name>
    <name type="common">Cacao</name>
    <name type="synonym">Cocoa</name>
    <dbReference type="NCBI Taxonomy" id="3641"/>
    <lineage>
        <taxon>Eukaryota</taxon>
        <taxon>Viridiplantae</taxon>
        <taxon>Streptophyta</taxon>
        <taxon>Embryophyta</taxon>
        <taxon>Tracheophyta</taxon>
        <taxon>Spermatophyta</taxon>
        <taxon>Magnoliopsida</taxon>
        <taxon>eudicotyledons</taxon>
        <taxon>Gunneridae</taxon>
        <taxon>Pentapetalae</taxon>
        <taxon>rosids</taxon>
        <taxon>malvids</taxon>
        <taxon>Malvales</taxon>
        <taxon>Malvaceae</taxon>
        <taxon>Byttnerioideae</taxon>
        <taxon>Theobroma</taxon>
    </lineage>
</organism>
<proteinExistence type="predicted"/>
<sequence>MGSVRFAHLNVIPHTLTWWLMKFIGCQMRLIIMFKGRKAWFCNSSKLSEIAFSLRREILECWGLATTLEFAAARIHSRCSELLTVVFTVARMNLTAMRNSRVWLRNLCSEFRYSKNASSLQRESFDSEAVGT</sequence>
<name>A0AB32VRN9_THECC</name>
<accession>A0AB32VRN9</accession>
<protein>
    <submittedName>
        <fullName evidence="2">Uncharacterized protein LOC108660724</fullName>
    </submittedName>
</protein>
<dbReference type="AlphaFoldDB" id="A0AB32VRN9"/>
<reference evidence="2" key="2">
    <citation type="submission" date="2025-08" db="UniProtKB">
        <authorList>
            <consortium name="RefSeq"/>
        </authorList>
    </citation>
    <scope>IDENTIFICATION</scope>
</reference>
<evidence type="ECO:0000313" key="1">
    <source>
        <dbReference type="Proteomes" id="UP000694886"/>
    </source>
</evidence>
<dbReference type="KEGG" id="tcc:108660724"/>
<dbReference type="Gramene" id="Tc02v2_t025620.1">
    <property type="protein sequence ID" value="Tc02v2_p025620.1"/>
    <property type="gene ID" value="Tc02v2_g025620"/>
</dbReference>
<gene>
    <name evidence="2" type="primary">LOC108660724</name>
</gene>
<dbReference type="GeneID" id="108660724"/>
<dbReference type="Proteomes" id="UP000694886">
    <property type="component" value="Chromosome 2"/>
</dbReference>
<reference evidence="1" key="1">
    <citation type="journal article" date="1997" name="Nucleic Acids Res.">
        <title>tRNAscan-SE: a program for improved detection of transfer RNA genes in genomic sequence.</title>
        <authorList>
            <person name="Lowe T.M."/>
            <person name="Eddy S.R."/>
        </authorList>
    </citation>
    <scope>NUCLEOTIDE SEQUENCE [LARGE SCALE GENOMIC DNA]</scope>
    <source>
        <strain evidence="1">r\B97-61/B2</strain>
    </source>
</reference>
<dbReference type="RefSeq" id="XP_017970488.1">
    <property type="nucleotide sequence ID" value="XM_018114999.1"/>
</dbReference>
<evidence type="ECO:0000313" key="2">
    <source>
        <dbReference type="RefSeq" id="XP_017970488.1"/>
    </source>
</evidence>